<evidence type="ECO:0000313" key="14">
    <source>
        <dbReference type="EMBL" id="KAI1234508.1"/>
    </source>
</evidence>
<proteinExistence type="inferred from homology"/>
<dbReference type="EMBL" id="JADDUC010000016">
    <property type="protein sequence ID" value="KAG0127261.1"/>
    <property type="molecule type" value="Genomic_DNA"/>
</dbReference>
<dbReference type="GO" id="GO:0005509">
    <property type="term" value="F:calcium ion binding"/>
    <property type="evidence" value="ECO:0007669"/>
    <property type="project" value="InterPro"/>
</dbReference>
<evidence type="ECO:0000256" key="1">
    <source>
        <dbReference type="ARBA" id="ARBA00004141"/>
    </source>
</evidence>
<organism evidence="13">
    <name type="scientific">Lamprotornis superbus</name>
    <dbReference type="NCBI Taxonomy" id="245042"/>
    <lineage>
        <taxon>Eukaryota</taxon>
        <taxon>Metazoa</taxon>
        <taxon>Chordata</taxon>
        <taxon>Craniata</taxon>
        <taxon>Vertebrata</taxon>
        <taxon>Euteleostomi</taxon>
        <taxon>Archelosauria</taxon>
        <taxon>Archosauria</taxon>
        <taxon>Dinosauria</taxon>
        <taxon>Saurischia</taxon>
        <taxon>Theropoda</taxon>
        <taxon>Coelurosauria</taxon>
        <taxon>Aves</taxon>
        <taxon>Neognathae</taxon>
        <taxon>Neoaves</taxon>
        <taxon>Telluraves</taxon>
        <taxon>Australaves</taxon>
        <taxon>Passeriformes</taxon>
        <taxon>Sturnidae</taxon>
        <taxon>Lamprotornis</taxon>
    </lineage>
</organism>
<evidence type="ECO:0000256" key="2">
    <source>
        <dbReference type="ARBA" id="ARBA00005897"/>
    </source>
</evidence>
<keyword evidence="9" id="KW-1015">Disulfide bond</keyword>
<evidence type="ECO:0000256" key="9">
    <source>
        <dbReference type="ARBA" id="ARBA00023157"/>
    </source>
</evidence>
<dbReference type="Proteomes" id="UP000618051">
    <property type="component" value="Unassembled WGS sequence"/>
</dbReference>
<name>A0A835NZW9_9PASS</name>
<reference evidence="14" key="3">
    <citation type="submission" date="2022-01" db="EMBL/GenBank/DDBJ databases">
        <authorList>
            <person name="Rubenstein D.R."/>
        </authorList>
    </citation>
    <scope>NUCLEOTIDE SEQUENCE</scope>
    <source>
        <strain evidence="14">SS15</strain>
        <tissue evidence="14">Liver</tissue>
    </source>
</reference>
<keyword evidence="4 10" id="KW-0812">Transmembrane</keyword>
<feature type="domain" description="EGF-like calcium-binding" evidence="11">
    <location>
        <begin position="268"/>
        <end position="310"/>
    </location>
</feature>
<evidence type="ECO:0000256" key="10">
    <source>
        <dbReference type="SAM" id="Phobius"/>
    </source>
</evidence>
<dbReference type="PROSITE" id="PS01187">
    <property type="entry name" value="EGF_CA"/>
    <property type="match status" value="2"/>
</dbReference>
<keyword evidence="8 10" id="KW-0472">Membrane</keyword>
<dbReference type="Pfam" id="PF07645">
    <property type="entry name" value="EGF_CA"/>
    <property type="match status" value="2"/>
</dbReference>
<dbReference type="InterPro" id="IPR021852">
    <property type="entry name" value="DUF3456"/>
</dbReference>
<evidence type="ECO:0000259" key="11">
    <source>
        <dbReference type="SMART" id="SM00179"/>
    </source>
</evidence>
<reference evidence="13" key="1">
    <citation type="submission" date="2020-10" db="EMBL/GenBank/DDBJ databases">
        <title>Feather gene expression reveals the developmental basis of iridescence in African starlings.</title>
        <authorList>
            <person name="Rubenstein D.R."/>
        </authorList>
    </citation>
    <scope>NUCLEOTIDE SEQUENCE</scope>
    <source>
        <strain evidence="13">SS15</strain>
        <tissue evidence="13">Liver</tissue>
    </source>
</reference>
<sequence length="479" mass="50954">MMGPLLPRSSRRRGPGLGGALLGAALLGGVLLVAHADPDPRRDGAEPCRACRGLADSFIRGLERTEHEGFGGGNTAWEEEKLSKYQHSETRLLEVLEGVCAPSDFACHQLLERSEEHVEQWWFHERQQHPDLFQWLCVDRLMLCCPPGTYGPDCRPAVAMGNAMVMAHAAVPASASAAQAMVVPSVPSAVTATMRLHGTKATSCVLVGGDSAGAAQALGTGSSPLPVSTLPSLPAECYQACGRCTGPEDSSCLRCKRGWVLHEHRCIDIDECGTEMAHCRANQYCVNTEGSYECRGQGETAPRLASAAWVLGQLAARNATRATGGMEPSAWVSASHGLGGHTASSSLPKLCLSPASPPDVDECASAEEPVCTGVQEVCENTEGSYRCVCAQGHIRRDGQCVEDKPPDAPEKGFFDDVTDDEVVVLQQMFFGVMICALATLAAKGDMVFTAIFIGAVAAMAGYWLSDRSDRVLDGFMKGR</sequence>
<dbReference type="EMBL" id="JADDUC020000015">
    <property type="protein sequence ID" value="KAI1234508.1"/>
    <property type="molecule type" value="Genomic_DNA"/>
</dbReference>
<dbReference type="InterPro" id="IPR000742">
    <property type="entry name" value="EGF"/>
</dbReference>
<evidence type="ECO:0000313" key="15">
    <source>
        <dbReference type="Proteomes" id="UP000618051"/>
    </source>
</evidence>
<dbReference type="Gene3D" id="2.10.25.10">
    <property type="entry name" value="Laminin"/>
    <property type="match status" value="2"/>
</dbReference>
<evidence type="ECO:0000256" key="8">
    <source>
        <dbReference type="ARBA" id="ARBA00023136"/>
    </source>
</evidence>
<keyword evidence="5" id="KW-0677">Repeat</keyword>
<dbReference type="GO" id="GO:0016020">
    <property type="term" value="C:membrane"/>
    <property type="evidence" value="ECO:0007669"/>
    <property type="project" value="UniProtKB-SubCell"/>
</dbReference>
<keyword evidence="6" id="KW-0106">Calcium</keyword>
<dbReference type="Pfam" id="PF11938">
    <property type="entry name" value="DUF3456"/>
    <property type="match status" value="2"/>
</dbReference>
<dbReference type="PANTHER" id="PTHR24034:SF114">
    <property type="entry name" value="PROTEIN DISULFIDE ISOMERASE CRELD1"/>
    <property type="match status" value="1"/>
</dbReference>
<comment type="subcellular location">
    <subcellularLocation>
        <location evidence="1">Membrane</location>
        <topology evidence="1">Multi-pass membrane protein</topology>
    </subcellularLocation>
</comment>
<feature type="transmembrane region" description="Helical" evidence="10">
    <location>
        <begin position="422"/>
        <end position="440"/>
    </location>
</feature>
<dbReference type="CDD" id="cd00064">
    <property type="entry name" value="FU"/>
    <property type="match status" value="1"/>
</dbReference>
<dbReference type="CDD" id="cd00054">
    <property type="entry name" value="EGF_CA"/>
    <property type="match status" value="1"/>
</dbReference>
<feature type="domain" description="EGF-like" evidence="12">
    <location>
        <begin position="236"/>
        <end position="267"/>
    </location>
</feature>
<dbReference type="InterPro" id="IPR000152">
    <property type="entry name" value="EGF-type_Asp/Asn_hydroxyl_site"/>
</dbReference>
<feature type="domain" description="EGF-like calcium-binding" evidence="11">
    <location>
        <begin position="359"/>
        <end position="401"/>
    </location>
</feature>
<evidence type="ECO:0000256" key="6">
    <source>
        <dbReference type="ARBA" id="ARBA00022837"/>
    </source>
</evidence>
<dbReference type="OrthoDB" id="10045365at2759"/>
<evidence type="ECO:0000256" key="3">
    <source>
        <dbReference type="ARBA" id="ARBA00022536"/>
    </source>
</evidence>
<dbReference type="InterPro" id="IPR009030">
    <property type="entry name" value="Growth_fac_rcpt_cys_sf"/>
</dbReference>
<comment type="caution">
    <text evidence="13">The sequence shown here is derived from an EMBL/GenBank/DDBJ whole genome shotgun (WGS) entry which is preliminary data.</text>
</comment>
<keyword evidence="15" id="KW-1185">Reference proteome</keyword>
<evidence type="ECO:0000313" key="13">
    <source>
        <dbReference type="EMBL" id="KAG0127261.1"/>
    </source>
</evidence>
<gene>
    <name evidence="14" type="ORF">IHE44_0003562</name>
    <name evidence="13" type="ORF">IHE44_003211</name>
</gene>
<keyword evidence="3" id="KW-0245">EGF-like domain</keyword>
<evidence type="ECO:0000256" key="5">
    <source>
        <dbReference type="ARBA" id="ARBA00022737"/>
    </source>
</evidence>
<comment type="similarity">
    <text evidence="2">Belongs to the CRELD family.</text>
</comment>
<dbReference type="InterPro" id="IPR049883">
    <property type="entry name" value="NOTCH1_EGF-like"/>
</dbReference>
<evidence type="ECO:0000259" key="12">
    <source>
        <dbReference type="SMART" id="SM00181"/>
    </source>
</evidence>
<dbReference type="SUPFAM" id="SSF57184">
    <property type="entry name" value="Growth factor receptor domain"/>
    <property type="match status" value="1"/>
</dbReference>
<dbReference type="SMART" id="SM00181">
    <property type="entry name" value="EGF"/>
    <property type="match status" value="2"/>
</dbReference>
<evidence type="ECO:0000256" key="4">
    <source>
        <dbReference type="ARBA" id="ARBA00022692"/>
    </source>
</evidence>
<accession>A0A835NZW9</accession>
<feature type="transmembrane region" description="Helical" evidence="10">
    <location>
        <begin position="447"/>
        <end position="465"/>
    </location>
</feature>
<dbReference type="PANTHER" id="PTHR24034">
    <property type="entry name" value="EGF-LIKE DOMAIN-CONTAINING PROTEIN"/>
    <property type="match status" value="1"/>
</dbReference>
<dbReference type="InterPro" id="IPR050751">
    <property type="entry name" value="ECM_structural_protein"/>
</dbReference>
<dbReference type="PROSITE" id="PS00010">
    <property type="entry name" value="ASX_HYDROXYL"/>
    <property type="match status" value="1"/>
</dbReference>
<reference evidence="14 15" key="2">
    <citation type="journal article" date="2021" name="J. Hered.">
        <title>Feather Gene Expression Elucidates the Developmental Basis of Plumage Iridescence in African Starlings.</title>
        <authorList>
            <person name="Rubenstein D.R."/>
            <person name="Corvelo A."/>
            <person name="MacManes M.D."/>
            <person name="Maia R."/>
            <person name="Narzisi G."/>
            <person name="Rousaki A."/>
            <person name="Vandenabeele P."/>
            <person name="Shawkey M.D."/>
            <person name="Solomon J."/>
        </authorList>
    </citation>
    <scope>NUCLEOTIDE SEQUENCE [LARGE SCALE GENOMIC DNA]</scope>
    <source>
        <strain evidence="14">SS15</strain>
    </source>
</reference>
<dbReference type="InterPro" id="IPR001881">
    <property type="entry name" value="EGF-like_Ca-bd_dom"/>
</dbReference>
<dbReference type="AlphaFoldDB" id="A0A835NZW9"/>
<feature type="domain" description="EGF-like" evidence="12">
    <location>
        <begin position="362"/>
        <end position="401"/>
    </location>
</feature>
<protein>
    <submittedName>
        <fullName evidence="13">Uncharacterized protein</fullName>
    </submittedName>
</protein>
<dbReference type="InterPro" id="IPR006212">
    <property type="entry name" value="Furin_repeat"/>
</dbReference>
<keyword evidence="7 10" id="KW-1133">Transmembrane helix</keyword>
<dbReference type="SMART" id="SM00179">
    <property type="entry name" value="EGF_CA"/>
    <property type="match status" value="2"/>
</dbReference>
<evidence type="ECO:0000256" key="7">
    <source>
        <dbReference type="ARBA" id="ARBA00022989"/>
    </source>
</evidence>
<dbReference type="InterPro" id="IPR018097">
    <property type="entry name" value="EGF_Ca-bd_CS"/>
</dbReference>